<keyword evidence="2" id="KW-1185">Reference proteome</keyword>
<dbReference type="Proteomes" id="UP001152607">
    <property type="component" value="Unassembled WGS sequence"/>
</dbReference>
<evidence type="ECO:0000313" key="1">
    <source>
        <dbReference type="EMBL" id="CAI6326838.1"/>
    </source>
</evidence>
<reference evidence="1" key="1">
    <citation type="submission" date="2023-01" db="EMBL/GenBank/DDBJ databases">
        <authorList>
            <person name="Van Ghelder C."/>
            <person name="Rancurel C."/>
        </authorList>
    </citation>
    <scope>NUCLEOTIDE SEQUENCE</scope>
    <source>
        <strain evidence="1">CNCM I-4278</strain>
    </source>
</reference>
<dbReference type="EMBL" id="CAOQHR010000002">
    <property type="protein sequence ID" value="CAI6326838.1"/>
    <property type="molecule type" value="Genomic_DNA"/>
</dbReference>
<evidence type="ECO:0000313" key="2">
    <source>
        <dbReference type="Proteomes" id="UP001152607"/>
    </source>
</evidence>
<gene>
    <name evidence="1" type="ORF">PDIGIT_LOCUS3859</name>
</gene>
<sequence>MCSFSSRSDHAWLCSSEVGQGLEERQPPSTINPTTNNSMKTLDEVQFNQALFYCCFYCTQSPVFCRENAGVALVEFIGKKSSAKLAWWRIIPRTTTTKPSTPKNQSHENQSHNLRIADSFKTIANQTGRIISDMFSSVVDQCWIRVVYPQWLSTIADLSDTAEARSW</sequence>
<comment type="caution">
    <text evidence="1">The sequence shown here is derived from an EMBL/GenBank/DDBJ whole genome shotgun (WGS) entry which is preliminary data.</text>
</comment>
<name>A0A9W4XGH4_9PLEO</name>
<dbReference type="AlphaFoldDB" id="A0A9W4XGH4"/>
<organism evidence="1 2">
    <name type="scientific">Periconia digitata</name>
    <dbReference type="NCBI Taxonomy" id="1303443"/>
    <lineage>
        <taxon>Eukaryota</taxon>
        <taxon>Fungi</taxon>
        <taxon>Dikarya</taxon>
        <taxon>Ascomycota</taxon>
        <taxon>Pezizomycotina</taxon>
        <taxon>Dothideomycetes</taxon>
        <taxon>Pleosporomycetidae</taxon>
        <taxon>Pleosporales</taxon>
        <taxon>Massarineae</taxon>
        <taxon>Periconiaceae</taxon>
        <taxon>Periconia</taxon>
    </lineage>
</organism>
<proteinExistence type="predicted"/>
<accession>A0A9W4XGH4</accession>
<protein>
    <submittedName>
        <fullName evidence="1">Uncharacterized protein</fullName>
    </submittedName>
</protein>